<protein>
    <submittedName>
        <fullName evidence="2">3-hydroxybutyryl-CoA dehydrogenase</fullName>
    </submittedName>
</protein>
<dbReference type="Gene3D" id="3.40.50.720">
    <property type="entry name" value="NAD(P)-binding Rossmann-like Domain"/>
    <property type="match status" value="1"/>
</dbReference>
<sequence length="241" mass="26703">MTPWTPPSPAGRLACVLGVGVLGRRIAACWASAGYKVQLRDPDRQQIDGAFQFLKDHLERYNPGIDPDDVPVLDFQDLRPAVEGSWLVIKCGPEKLDLKVDVFAEPEELTEPDAILATNSSSYKSREITAKVRPETTRRMLNTHYLLPPDIRIVELMASGTTPPCRMMDFIGLDTVSPIEQHYIAERGLPDTGRFPKSTLTKANWEPRAAEAVSTRREKLTEMARQPVISIPSPLSALGNG</sequence>
<dbReference type="Pfam" id="PF02737">
    <property type="entry name" value="3HCDH_N"/>
    <property type="match status" value="1"/>
</dbReference>
<evidence type="ECO:0000313" key="2">
    <source>
        <dbReference type="EMBL" id="KXX74476.1"/>
    </source>
</evidence>
<dbReference type="SUPFAM" id="SSF51735">
    <property type="entry name" value="NAD(P)-binding Rossmann-fold domains"/>
    <property type="match status" value="1"/>
</dbReference>
<evidence type="ECO:0000313" key="3">
    <source>
        <dbReference type="Proteomes" id="UP000078237"/>
    </source>
</evidence>
<dbReference type="GO" id="GO:0006631">
    <property type="term" value="P:fatty acid metabolic process"/>
    <property type="evidence" value="ECO:0007669"/>
    <property type="project" value="InterPro"/>
</dbReference>
<dbReference type="AlphaFoldDB" id="A0A175VSI0"/>
<comment type="caution">
    <text evidence="2">The sequence shown here is derived from an EMBL/GenBank/DDBJ whole genome shotgun (WGS) entry which is preliminary data.</text>
</comment>
<name>A0A175VSI0_9PEZI</name>
<organism evidence="2 3">
    <name type="scientific">Madurella mycetomatis</name>
    <dbReference type="NCBI Taxonomy" id="100816"/>
    <lineage>
        <taxon>Eukaryota</taxon>
        <taxon>Fungi</taxon>
        <taxon>Dikarya</taxon>
        <taxon>Ascomycota</taxon>
        <taxon>Pezizomycotina</taxon>
        <taxon>Sordariomycetes</taxon>
        <taxon>Sordariomycetidae</taxon>
        <taxon>Sordariales</taxon>
        <taxon>Sordariales incertae sedis</taxon>
        <taxon>Madurella</taxon>
    </lineage>
</organism>
<dbReference type="OrthoDB" id="5958943at2759"/>
<dbReference type="GO" id="GO:0016491">
    <property type="term" value="F:oxidoreductase activity"/>
    <property type="evidence" value="ECO:0007669"/>
    <property type="project" value="TreeGrafter"/>
</dbReference>
<feature type="domain" description="3-hydroxyacyl-CoA dehydrogenase NAD binding" evidence="1">
    <location>
        <begin position="15"/>
        <end position="164"/>
    </location>
</feature>
<dbReference type="STRING" id="100816.A0A175VSI0"/>
<gene>
    <name evidence="2" type="ORF">MMYC01_209007</name>
</gene>
<accession>A0A175VSI0</accession>
<dbReference type="InterPro" id="IPR036291">
    <property type="entry name" value="NAD(P)-bd_dom_sf"/>
</dbReference>
<evidence type="ECO:0000259" key="1">
    <source>
        <dbReference type="Pfam" id="PF02737"/>
    </source>
</evidence>
<dbReference type="VEuPathDB" id="FungiDB:MMYC01_209007"/>
<reference evidence="2 3" key="1">
    <citation type="journal article" date="2016" name="Genome Announc.">
        <title>Genome Sequence of Madurella mycetomatis mm55, Isolated from a Human Mycetoma Case in Sudan.</title>
        <authorList>
            <person name="Smit S."/>
            <person name="Derks M.F."/>
            <person name="Bervoets S."/>
            <person name="Fahal A."/>
            <person name="van Leeuwen W."/>
            <person name="van Belkum A."/>
            <person name="van de Sande W.W."/>
        </authorList>
    </citation>
    <scope>NUCLEOTIDE SEQUENCE [LARGE SCALE GENOMIC DNA]</scope>
    <source>
        <strain evidence="3">mm55</strain>
    </source>
</reference>
<keyword evidence="3" id="KW-1185">Reference proteome</keyword>
<dbReference type="GO" id="GO:0070403">
    <property type="term" value="F:NAD+ binding"/>
    <property type="evidence" value="ECO:0007669"/>
    <property type="project" value="InterPro"/>
</dbReference>
<dbReference type="PANTHER" id="PTHR48075">
    <property type="entry name" value="3-HYDROXYACYL-COA DEHYDROGENASE FAMILY PROTEIN"/>
    <property type="match status" value="1"/>
</dbReference>
<dbReference type="PANTHER" id="PTHR48075:SF3">
    <property type="entry name" value="3-HYDROXYACYL-COA DEHYDROGENASE"/>
    <property type="match status" value="1"/>
</dbReference>
<dbReference type="EMBL" id="LCTW02000348">
    <property type="protein sequence ID" value="KXX74476.1"/>
    <property type="molecule type" value="Genomic_DNA"/>
</dbReference>
<proteinExistence type="predicted"/>
<dbReference type="InterPro" id="IPR006176">
    <property type="entry name" value="3-OHacyl-CoA_DH_NAD-bd"/>
</dbReference>
<dbReference type="Proteomes" id="UP000078237">
    <property type="component" value="Unassembled WGS sequence"/>
</dbReference>